<dbReference type="InterPro" id="IPR003820">
    <property type="entry name" value="KdpC"/>
</dbReference>
<keyword evidence="9 11" id="KW-0406">Ion transport</keyword>
<evidence type="ECO:0000313" key="14">
    <source>
        <dbReference type="Proteomes" id="UP000758168"/>
    </source>
</evidence>
<gene>
    <name evidence="11" type="primary">kdpC</name>
    <name evidence="13" type="ORF">JOF54_000334</name>
</gene>
<evidence type="ECO:0000256" key="3">
    <source>
        <dbReference type="ARBA" id="ARBA00022538"/>
    </source>
</evidence>
<proteinExistence type="inferred from homology"/>
<evidence type="ECO:0000256" key="8">
    <source>
        <dbReference type="ARBA" id="ARBA00022989"/>
    </source>
</evidence>
<evidence type="ECO:0000256" key="12">
    <source>
        <dbReference type="SAM" id="MobiDB-lite"/>
    </source>
</evidence>
<dbReference type="PANTHER" id="PTHR30042:SF2">
    <property type="entry name" value="POTASSIUM-TRANSPORTING ATPASE KDPC SUBUNIT"/>
    <property type="match status" value="1"/>
</dbReference>
<keyword evidence="8 11" id="KW-1133">Transmembrane helix</keyword>
<comment type="subunit">
    <text evidence="11">The system is composed of three essential subunits: KdpA, KdpB and KdpC.</text>
</comment>
<name>A0ABS4Z2Y8_9ACTN</name>
<keyword evidence="1 11" id="KW-0813">Transport</keyword>
<dbReference type="PIRSF" id="PIRSF001296">
    <property type="entry name" value="K_ATPase_KdpC"/>
    <property type="match status" value="1"/>
</dbReference>
<evidence type="ECO:0000313" key="13">
    <source>
        <dbReference type="EMBL" id="MBP2415412.1"/>
    </source>
</evidence>
<dbReference type="EMBL" id="JAGIOB010000001">
    <property type="protein sequence ID" value="MBP2415412.1"/>
    <property type="molecule type" value="Genomic_DNA"/>
</dbReference>
<evidence type="ECO:0000256" key="1">
    <source>
        <dbReference type="ARBA" id="ARBA00022448"/>
    </source>
</evidence>
<keyword evidence="6 11" id="KW-0067">ATP-binding</keyword>
<evidence type="ECO:0000256" key="6">
    <source>
        <dbReference type="ARBA" id="ARBA00022840"/>
    </source>
</evidence>
<keyword evidence="3 11" id="KW-0633">Potassium transport</keyword>
<keyword evidence="5 11" id="KW-0547">Nucleotide-binding</keyword>
<accession>A0ABS4Z2Y8</accession>
<organism evidence="13 14">
    <name type="scientific">Microlunatus capsulatus</name>
    <dbReference type="NCBI Taxonomy" id="99117"/>
    <lineage>
        <taxon>Bacteria</taxon>
        <taxon>Bacillati</taxon>
        <taxon>Actinomycetota</taxon>
        <taxon>Actinomycetes</taxon>
        <taxon>Propionibacteriales</taxon>
        <taxon>Propionibacteriaceae</taxon>
        <taxon>Microlunatus</taxon>
    </lineage>
</organism>
<dbReference type="NCBIfam" id="NF001454">
    <property type="entry name" value="PRK00315.1"/>
    <property type="match status" value="1"/>
</dbReference>
<dbReference type="HAMAP" id="MF_00276">
    <property type="entry name" value="KdpC"/>
    <property type="match status" value="1"/>
</dbReference>
<sequence length="188" mass="19243">MTLRQLLTGVRLLAVLTVLLGVAYPAAVWGLGQVAFPDRARGSLLVADGAVRGSTLLGQAVEGDQWFQPRPSAGDYDAQASGGSNAGPSDPDLLAAIAERRAAVAAREGVAPADVPADALTASASGLDAFVSPAYARLQEDRVARERGLDRAEVAELVAAATSGRTLGFLGEPRVNVVELNAALAARS</sequence>
<keyword evidence="2 11" id="KW-1003">Cell membrane</keyword>
<evidence type="ECO:0000256" key="5">
    <source>
        <dbReference type="ARBA" id="ARBA00022741"/>
    </source>
</evidence>
<dbReference type="Pfam" id="PF02669">
    <property type="entry name" value="KdpC"/>
    <property type="match status" value="1"/>
</dbReference>
<feature type="region of interest" description="Disordered" evidence="12">
    <location>
        <begin position="66"/>
        <end position="91"/>
    </location>
</feature>
<evidence type="ECO:0000256" key="7">
    <source>
        <dbReference type="ARBA" id="ARBA00022958"/>
    </source>
</evidence>
<evidence type="ECO:0000256" key="10">
    <source>
        <dbReference type="ARBA" id="ARBA00023136"/>
    </source>
</evidence>
<keyword evidence="7 11" id="KW-0630">Potassium</keyword>
<keyword evidence="14" id="KW-1185">Reference proteome</keyword>
<evidence type="ECO:0000256" key="11">
    <source>
        <dbReference type="HAMAP-Rule" id="MF_00276"/>
    </source>
</evidence>
<evidence type="ECO:0000256" key="2">
    <source>
        <dbReference type="ARBA" id="ARBA00022475"/>
    </source>
</evidence>
<reference evidence="13 14" key="1">
    <citation type="submission" date="2021-03" db="EMBL/GenBank/DDBJ databases">
        <title>Sequencing the genomes of 1000 actinobacteria strains.</title>
        <authorList>
            <person name="Klenk H.-P."/>
        </authorList>
    </citation>
    <scope>NUCLEOTIDE SEQUENCE [LARGE SCALE GENOMIC DNA]</scope>
    <source>
        <strain evidence="13 14">DSM 12936</strain>
    </source>
</reference>
<comment type="subcellular location">
    <subcellularLocation>
        <location evidence="11">Cell membrane</location>
        <topology evidence="11">Single-pass membrane protein</topology>
    </subcellularLocation>
</comment>
<comment type="similarity">
    <text evidence="11">Belongs to the KdpC family.</text>
</comment>
<keyword evidence="10 11" id="KW-0472">Membrane</keyword>
<evidence type="ECO:0000256" key="9">
    <source>
        <dbReference type="ARBA" id="ARBA00023065"/>
    </source>
</evidence>
<dbReference type="Proteomes" id="UP000758168">
    <property type="component" value="Unassembled WGS sequence"/>
</dbReference>
<dbReference type="RefSeq" id="WP_210052415.1">
    <property type="nucleotide sequence ID" value="NZ_BAAAMH010000036.1"/>
</dbReference>
<comment type="function">
    <text evidence="11">Part of the high-affinity ATP-driven potassium transport (or Kdp) system, which catalyzes the hydrolysis of ATP coupled with the electrogenic transport of potassium into the cytoplasm. This subunit acts as a catalytic chaperone that increases the ATP-binding affinity of the ATP-hydrolyzing subunit KdpB by the formation of a transient KdpB/KdpC/ATP ternary complex.</text>
</comment>
<keyword evidence="4 11" id="KW-0812">Transmembrane</keyword>
<dbReference type="NCBIfam" id="TIGR00681">
    <property type="entry name" value="kdpC"/>
    <property type="match status" value="1"/>
</dbReference>
<dbReference type="PANTHER" id="PTHR30042">
    <property type="entry name" value="POTASSIUM-TRANSPORTING ATPASE C CHAIN"/>
    <property type="match status" value="1"/>
</dbReference>
<protein>
    <recommendedName>
        <fullName evidence="11">Potassium-transporting ATPase KdpC subunit</fullName>
    </recommendedName>
    <alternativeName>
        <fullName evidence="11">ATP phosphohydrolase [potassium-transporting] C chain</fullName>
    </alternativeName>
    <alternativeName>
        <fullName evidence="11">Potassium-binding and translocating subunit C</fullName>
    </alternativeName>
    <alternativeName>
        <fullName evidence="11">Potassium-translocating ATPase C chain</fullName>
    </alternativeName>
</protein>
<evidence type="ECO:0000256" key="4">
    <source>
        <dbReference type="ARBA" id="ARBA00022692"/>
    </source>
</evidence>
<comment type="caution">
    <text evidence="13">The sequence shown here is derived from an EMBL/GenBank/DDBJ whole genome shotgun (WGS) entry which is preliminary data.</text>
</comment>